<sequence length="95" mass="10176">MPCLGAAGGQAHVMAWRYMKMGMCGTAAANRREEEEIQAAAIVALLGGEAKRSWGGSVIGHAVKNREREMRTFLCSCPPFGPPPRSPAHAFSLHP</sequence>
<dbReference type="EMBL" id="CP144748">
    <property type="protein sequence ID" value="WVZ69606.1"/>
    <property type="molecule type" value="Genomic_DNA"/>
</dbReference>
<organism evidence="1 2">
    <name type="scientific">Paspalum notatum var. saurae</name>
    <dbReference type="NCBI Taxonomy" id="547442"/>
    <lineage>
        <taxon>Eukaryota</taxon>
        <taxon>Viridiplantae</taxon>
        <taxon>Streptophyta</taxon>
        <taxon>Embryophyta</taxon>
        <taxon>Tracheophyta</taxon>
        <taxon>Spermatophyta</taxon>
        <taxon>Magnoliopsida</taxon>
        <taxon>Liliopsida</taxon>
        <taxon>Poales</taxon>
        <taxon>Poaceae</taxon>
        <taxon>PACMAD clade</taxon>
        <taxon>Panicoideae</taxon>
        <taxon>Andropogonodae</taxon>
        <taxon>Paspaleae</taxon>
        <taxon>Paspalinae</taxon>
        <taxon>Paspalum</taxon>
    </lineage>
</organism>
<protein>
    <submittedName>
        <fullName evidence="1">Uncharacterized protein</fullName>
    </submittedName>
</protein>
<name>A0AAQ3WQG2_PASNO</name>
<evidence type="ECO:0000313" key="1">
    <source>
        <dbReference type="EMBL" id="WVZ69606.1"/>
    </source>
</evidence>
<proteinExistence type="predicted"/>
<accession>A0AAQ3WQG2</accession>
<dbReference type="Proteomes" id="UP001341281">
    <property type="component" value="Chromosome 04"/>
</dbReference>
<keyword evidence="2" id="KW-1185">Reference proteome</keyword>
<dbReference type="AlphaFoldDB" id="A0AAQ3WQG2"/>
<gene>
    <name evidence="1" type="ORF">U9M48_018371</name>
</gene>
<reference evidence="1 2" key="1">
    <citation type="submission" date="2024-02" db="EMBL/GenBank/DDBJ databases">
        <title>High-quality chromosome-scale genome assembly of Pensacola bahiagrass (Paspalum notatum Flugge var. saurae).</title>
        <authorList>
            <person name="Vega J.M."/>
            <person name="Podio M."/>
            <person name="Orjuela J."/>
            <person name="Siena L.A."/>
            <person name="Pessino S.C."/>
            <person name="Combes M.C."/>
            <person name="Mariac C."/>
            <person name="Albertini E."/>
            <person name="Pupilli F."/>
            <person name="Ortiz J.P.A."/>
            <person name="Leblanc O."/>
        </authorList>
    </citation>
    <scope>NUCLEOTIDE SEQUENCE [LARGE SCALE GENOMIC DNA]</scope>
    <source>
        <strain evidence="1">R1</strain>
        <tissue evidence="1">Leaf</tissue>
    </source>
</reference>
<evidence type="ECO:0000313" key="2">
    <source>
        <dbReference type="Proteomes" id="UP001341281"/>
    </source>
</evidence>